<dbReference type="Gene3D" id="3.60.110.10">
    <property type="entry name" value="Carbon-nitrogen hydrolase"/>
    <property type="match status" value="1"/>
</dbReference>
<dbReference type="Proteomes" id="UP000076096">
    <property type="component" value="Chromosome"/>
</dbReference>
<dbReference type="RefSeq" id="WP_062924740.1">
    <property type="nucleotide sequence ID" value="NZ_CP015098.1"/>
</dbReference>
<accession>A0A143BSS2</accession>
<reference evidence="4" key="1">
    <citation type="submission" date="2016-04" db="EMBL/GenBank/DDBJ databases">
        <authorList>
            <person name="Zhang B."/>
        </authorList>
    </citation>
    <scope>NUCLEOTIDE SEQUENCE [LARGE SCALE GENOMIC DNA]</scope>
    <source>
        <strain evidence="4">S10</strain>
    </source>
</reference>
<dbReference type="InterPro" id="IPR003010">
    <property type="entry name" value="C-N_Hydrolase"/>
</dbReference>
<dbReference type="PROSITE" id="PS50263">
    <property type="entry name" value="CN_HYDROLASE"/>
    <property type="match status" value="1"/>
</dbReference>
<dbReference type="CDD" id="cd07197">
    <property type="entry name" value="nitrilase"/>
    <property type="match status" value="1"/>
</dbReference>
<dbReference type="InterPro" id="IPR036526">
    <property type="entry name" value="C-N_Hydrolase_sf"/>
</dbReference>
<evidence type="ECO:0000313" key="3">
    <source>
        <dbReference type="EMBL" id="AMW08266.1"/>
    </source>
</evidence>
<dbReference type="EMBL" id="CP015098">
    <property type="protein sequence ID" value="AMW08266.1"/>
    <property type="molecule type" value="Genomic_DNA"/>
</dbReference>
<gene>
    <name evidence="3" type="ORF">A4E84_01160</name>
</gene>
<keyword evidence="4" id="KW-1185">Reference proteome</keyword>
<dbReference type="AlphaFoldDB" id="A0A143BSS2"/>
<dbReference type="STRING" id="1783515.A4E84_01160"/>
<dbReference type="PANTHER" id="PTHR23088:SF27">
    <property type="entry name" value="DEAMINATED GLUTATHIONE AMIDASE"/>
    <property type="match status" value="1"/>
</dbReference>
<dbReference type="KEGG" id="stsi:A4E84_01160"/>
<evidence type="ECO:0000313" key="4">
    <source>
        <dbReference type="Proteomes" id="UP000076096"/>
    </source>
</evidence>
<evidence type="ECO:0000256" key="1">
    <source>
        <dbReference type="ARBA" id="ARBA00010613"/>
    </source>
</evidence>
<dbReference type="PANTHER" id="PTHR23088">
    <property type="entry name" value="NITRILASE-RELATED"/>
    <property type="match status" value="1"/>
</dbReference>
<comment type="similarity">
    <text evidence="1">Belongs to the carbon-nitrogen hydrolase superfamily. NIT1/NIT2 family.</text>
</comment>
<evidence type="ECO:0000259" key="2">
    <source>
        <dbReference type="PROSITE" id="PS50263"/>
    </source>
</evidence>
<name>A0A143BSS2_9ACTN</name>
<feature type="domain" description="CN hydrolase" evidence="2">
    <location>
        <begin position="1"/>
        <end position="236"/>
    </location>
</feature>
<dbReference type="SUPFAM" id="SSF56317">
    <property type="entry name" value="Carbon-nitrogen hydrolase"/>
    <property type="match status" value="1"/>
</dbReference>
<sequence length="262" mass="28158">MTIFVAQHARRATPEATADAILDDLDSRVTDEASFVVLPENAFTTGDAGPALHRPLRERCLDRLTALARTRGTYVLTGSWAEERPGGGLMQVARLLDPRGSECARVERPVLPDGTTGTGDDFPVVETPFGHVGVLLGPDFWLVEPPRIECLTGAELLLVAGSLDGTQQAAQRAAVWGIATLNTVAVAFAGSLNERCGGGSAVAAPEGFLAEAGTDEGVIEAPWDVARIRHLREPDLRFQQTLWFGLWARRTELYTDLTAQVS</sequence>
<protein>
    <recommendedName>
        <fullName evidence="2">CN hydrolase domain-containing protein</fullName>
    </recommendedName>
</protein>
<organism evidence="3 4">
    <name type="scientific">Streptomyces qaidamensis</name>
    <dbReference type="NCBI Taxonomy" id="1783515"/>
    <lineage>
        <taxon>Bacteria</taxon>
        <taxon>Bacillati</taxon>
        <taxon>Actinomycetota</taxon>
        <taxon>Actinomycetes</taxon>
        <taxon>Kitasatosporales</taxon>
        <taxon>Streptomycetaceae</taxon>
        <taxon>Streptomyces</taxon>
        <taxon>Streptomyces aurantiacus group</taxon>
    </lineage>
</organism>
<proteinExistence type="inferred from homology"/>
<dbReference type="Pfam" id="PF00795">
    <property type="entry name" value="CN_hydrolase"/>
    <property type="match status" value="1"/>
</dbReference>